<accession>A0A4R1BP90</accession>
<comment type="caution">
    <text evidence="6">The sequence shown here is derived from an EMBL/GenBank/DDBJ whole genome shotgun (WGS) entry which is preliminary data.</text>
</comment>
<keyword evidence="7" id="KW-1185">Reference proteome</keyword>
<dbReference type="InterPro" id="IPR004640">
    <property type="entry name" value="HscB"/>
</dbReference>
<dbReference type="OrthoDB" id="287587at2"/>
<proteinExistence type="inferred from homology"/>
<organism evidence="6 7">
    <name type="scientific">Flaviaesturariibacter flavus</name>
    <dbReference type="NCBI Taxonomy" id="2502780"/>
    <lineage>
        <taxon>Bacteria</taxon>
        <taxon>Pseudomonadati</taxon>
        <taxon>Bacteroidota</taxon>
        <taxon>Chitinophagia</taxon>
        <taxon>Chitinophagales</taxon>
        <taxon>Chitinophagaceae</taxon>
        <taxon>Flaviaestuariibacter</taxon>
    </lineage>
</organism>
<evidence type="ECO:0000259" key="5">
    <source>
        <dbReference type="PROSITE" id="PS50076"/>
    </source>
</evidence>
<dbReference type="GO" id="GO:0044571">
    <property type="term" value="P:[2Fe-2S] cluster assembly"/>
    <property type="evidence" value="ECO:0007669"/>
    <property type="project" value="InterPro"/>
</dbReference>
<reference evidence="6 7" key="1">
    <citation type="submission" date="2019-03" db="EMBL/GenBank/DDBJ databases">
        <authorList>
            <person name="Kim M.K.M."/>
        </authorList>
    </citation>
    <scope>NUCLEOTIDE SEQUENCE [LARGE SCALE GENOMIC DNA]</scope>
    <source>
        <strain evidence="6 7">17J68-12</strain>
    </source>
</reference>
<dbReference type="SUPFAM" id="SSF46565">
    <property type="entry name" value="Chaperone J-domain"/>
    <property type="match status" value="1"/>
</dbReference>
<dbReference type="RefSeq" id="WP_131446576.1">
    <property type="nucleotide sequence ID" value="NZ_SJZI01000002.1"/>
</dbReference>
<dbReference type="PANTHER" id="PTHR14021:SF15">
    <property type="entry name" value="IRON-SULFUR CLUSTER CO-CHAPERONE PROTEIN HSCB"/>
    <property type="match status" value="1"/>
</dbReference>
<keyword evidence="2" id="KW-0143">Chaperone</keyword>
<dbReference type="PROSITE" id="PS50076">
    <property type="entry name" value="DNAJ_2"/>
    <property type="match status" value="1"/>
</dbReference>
<sequence length="171" mass="20309">MLSYFELFAIPVTFRPDKAALRRRFFELSRDVHPDHFAQETEANQAEALERSAQLNKAYKTLTNEDELVRYVLLEKGLMQPEEKYALSPDFLMEMMELNEEVPDALDDEAARGRLVERLRQWKNEIYEPVENTLEHYQEGVTSEKELLQVKEFYYRKKYLQRLAGQLGQKL</sequence>
<dbReference type="GO" id="GO:0051087">
    <property type="term" value="F:protein-folding chaperone binding"/>
    <property type="evidence" value="ECO:0007669"/>
    <property type="project" value="InterPro"/>
</dbReference>
<dbReference type="Proteomes" id="UP000295334">
    <property type="component" value="Unassembled WGS sequence"/>
</dbReference>
<evidence type="ECO:0000256" key="3">
    <source>
        <dbReference type="ARBA" id="ARBA00025596"/>
    </source>
</evidence>
<dbReference type="Pfam" id="PF07743">
    <property type="entry name" value="HSCB_C"/>
    <property type="match status" value="1"/>
</dbReference>
<dbReference type="InterPro" id="IPR009073">
    <property type="entry name" value="HscB_oligo_C"/>
</dbReference>
<dbReference type="AlphaFoldDB" id="A0A4R1BP90"/>
<evidence type="ECO:0000313" key="6">
    <source>
        <dbReference type="EMBL" id="TCJ19341.1"/>
    </source>
</evidence>
<comment type="function">
    <text evidence="3">Co-chaperone involved in the maturation of iron-sulfur cluster-containing proteins. Seems to help targeting proteins to be folded toward HscA.</text>
</comment>
<keyword evidence="4" id="KW-0175">Coiled coil</keyword>
<protein>
    <recommendedName>
        <fullName evidence="5">J domain-containing protein</fullName>
    </recommendedName>
</protein>
<evidence type="ECO:0000313" key="7">
    <source>
        <dbReference type="Proteomes" id="UP000295334"/>
    </source>
</evidence>
<gene>
    <name evidence="6" type="ORF">EPD60_02700</name>
</gene>
<name>A0A4R1BP90_9BACT</name>
<dbReference type="InterPro" id="IPR036386">
    <property type="entry name" value="HscB_C_sf"/>
</dbReference>
<dbReference type="Gene3D" id="1.20.1280.20">
    <property type="entry name" value="HscB, C-terminal domain"/>
    <property type="match status" value="1"/>
</dbReference>
<evidence type="ECO:0000256" key="2">
    <source>
        <dbReference type="ARBA" id="ARBA00023186"/>
    </source>
</evidence>
<dbReference type="GO" id="GO:0051259">
    <property type="term" value="P:protein complex oligomerization"/>
    <property type="evidence" value="ECO:0007669"/>
    <property type="project" value="InterPro"/>
</dbReference>
<dbReference type="Gene3D" id="1.10.287.110">
    <property type="entry name" value="DnaJ domain"/>
    <property type="match status" value="1"/>
</dbReference>
<feature type="domain" description="J" evidence="5">
    <location>
        <begin position="3"/>
        <end position="77"/>
    </location>
</feature>
<dbReference type="SUPFAM" id="SSF47144">
    <property type="entry name" value="HSC20 (HSCB), C-terminal oligomerisation domain"/>
    <property type="match status" value="1"/>
</dbReference>
<evidence type="ECO:0000256" key="4">
    <source>
        <dbReference type="SAM" id="Coils"/>
    </source>
</evidence>
<dbReference type="GO" id="GO:0001671">
    <property type="term" value="F:ATPase activator activity"/>
    <property type="evidence" value="ECO:0007669"/>
    <property type="project" value="InterPro"/>
</dbReference>
<dbReference type="PANTHER" id="PTHR14021">
    <property type="entry name" value="IRON-SULFUR CLUSTER CO-CHAPERONE PROTEIN HSCB"/>
    <property type="match status" value="1"/>
</dbReference>
<dbReference type="InterPro" id="IPR001623">
    <property type="entry name" value="DnaJ_domain"/>
</dbReference>
<evidence type="ECO:0000256" key="1">
    <source>
        <dbReference type="ARBA" id="ARBA00010476"/>
    </source>
</evidence>
<feature type="coiled-coil region" evidence="4">
    <location>
        <begin position="38"/>
        <end position="65"/>
    </location>
</feature>
<dbReference type="InterPro" id="IPR036869">
    <property type="entry name" value="J_dom_sf"/>
</dbReference>
<dbReference type="EMBL" id="SJZI01000002">
    <property type="protein sequence ID" value="TCJ19341.1"/>
    <property type="molecule type" value="Genomic_DNA"/>
</dbReference>
<dbReference type="SMART" id="SM00271">
    <property type="entry name" value="DnaJ"/>
    <property type="match status" value="1"/>
</dbReference>
<comment type="similarity">
    <text evidence="1">Belongs to the HscB family.</text>
</comment>